<dbReference type="KEGG" id="ccp:CHC_T00005638001"/>
<dbReference type="Gramene" id="CDF37405">
    <property type="protein sequence ID" value="CDF37405"/>
    <property type="gene ID" value="CHC_T00005638001"/>
</dbReference>
<evidence type="ECO:0000313" key="2">
    <source>
        <dbReference type="Proteomes" id="UP000012073"/>
    </source>
</evidence>
<keyword evidence="2" id="KW-1185">Reference proteome</keyword>
<dbReference type="RefSeq" id="XP_005717224.1">
    <property type="nucleotide sequence ID" value="XM_005717167.1"/>
</dbReference>
<dbReference type="GeneID" id="17324942"/>
<accession>R7QJ06</accession>
<gene>
    <name evidence="1" type="ORF">CHC_T00005638001</name>
</gene>
<reference evidence="2" key="1">
    <citation type="journal article" date="2013" name="Proc. Natl. Acad. Sci. U.S.A.">
        <title>Genome structure and metabolic features in the red seaweed Chondrus crispus shed light on evolution of the Archaeplastida.</title>
        <authorList>
            <person name="Collen J."/>
            <person name="Porcel B."/>
            <person name="Carre W."/>
            <person name="Ball S.G."/>
            <person name="Chaparro C."/>
            <person name="Tonon T."/>
            <person name="Barbeyron T."/>
            <person name="Michel G."/>
            <person name="Noel B."/>
            <person name="Valentin K."/>
            <person name="Elias M."/>
            <person name="Artiguenave F."/>
            <person name="Arun A."/>
            <person name="Aury J.M."/>
            <person name="Barbosa-Neto J.F."/>
            <person name="Bothwell J.H."/>
            <person name="Bouget F.Y."/>
            <person name="Brillet L."/>
            <person name="Cabello-Hurtado F."/>
            <person name="Capella-Gutierrez S."/>
            <person name="Charrier B."/>
            <person name="Cladiere L."/>
            <person name="Cock J.M."/>
            <person name="Coelho S.M."/>
            <person name="Colleoni C."/>
            <person name="Czjzek M."/>
            <person name="Da Silva C."/>
            <person name="Delage L."/>
            <person name="Denoeud F."/>
            <person name="Deschamps P."/>
            <person name="Dittami S.M."/>
            <person name="Gabaldon T."/>
            <person name="Gachon C.M."/>
            <person name="Groisillier A."/>
            <person name="Herve C."/>
            <person name="Jabbari K."/>
            <person name="Katinka M."/>
            <person name="Kloareg B."/>
            <person name="Kowalczyk N."/>
            <person name="Labadie K."/>
            <person name="Leblanc C."/>
            <person name="Lopez P.J."/>
            <person name="McLachlan D.H."/>
            <person name="Meslet-Cladiere L."/>
            <person name="Moustafa A."/>
            <person name="Nehr Z."/>
            <person name="Nyvall Collen P."/>
            <person name="Panaud O."/>
            <person name="Partensky F."/>
            <person name="Poulain J."/>
            <person name="Rensing S.A."/>
            <person name="Rousvoal S."/>
            <person name="Samson G."/>
            <person name="Symeonidi A."/>
            <person name="Weissenbach J."/>
            <person name="Zambounis A."/>
            <person name="Wincker P."/>
            <person name="Boyen C."/>
        </authorList>
    </citation>
    <scope>NUCLEOTIDE SEQUENCE [LARGE SCALE GENOMIC DNA]</scope>
    <source>
        <strain evidence="2">cv. Stackhouse</strain>
    </source>
</reference>
<sequence length="118" mass="13125">MFRATVSTGRIGKLLSAWNSSPITVLCAVTSVETKCIKMVATAAKKACSLATRCRKRAAPRCMLHLEAGKPAHEIQWQPHSRAWGRRSTAHCYCVKTFRSPLRRWEDVHGVYTGGRLG</sequence>
<evidence type="ECO:0000313" key="1">
    <source>
        <dbReference type="EMBL" id="CDF37405.1"/>
    </source>
</evidence>
<proteinExistence type="predicted"/>
<dbReference type="Proteomes" id="UP000012073">
    <property type="component" value="Unassembled WGS sequence"/>
</dbReference>
<protein>
    <submittedName>
        <fullName evidence="1">Uncharacterized protein</fullName>
    </submittedName>
</protein>
<name>R7QJ06_CHOCR</name>
<organism evidence="1 2">
    <name type="scientific">Chondrus crispus</name>
    <name type="common">Carrageen Irish moss</name>
    <name type="synonym">Polymorpha crispa</name>
    <dbReference type="NCBI Taxonomy" id="2769"/>
    <lineage>
        <taxon>Eukaryota</taxon>
        <taxon>Rhodophyta</taxon>
        <taxon>Florideophyceae</taxon>
        <taxon>Rhodymeniophycidae</taxon>
        <taxon>Gigartinales</taxon>
        <taxon>Gigartinaceae</taxon>
        <taxon>Chondrus</taxon>
    </lineage>
</organism>
<dbReference type="EMBL" id="HG001836">
    <property type="protein sequence ID" value="CDF37405.1"/>
    <property type="molecule type" value="Genomic_DNA"/>
</dbReference>
<dbReference type="AlphaFoldDB" id="R7QJ06"/>